<dbReference type="Pfam" id="PF00005">
    <property type="entry name" value="ABC_tran"/>
    <property type="match status" value="1"/>
</dbReference>
<dbReference type="PANTHER" id="PTHR42788:SF13">
    <property type="entry name" value="ALIPHATIC SULFONATES IMPORT ATP-BINDING PROTEIN SSUB"/>
    <property type="match status" value="1"/>
</dbReference>
<keyword evidence="2" id="KW-0547">Nucleotide-binding</keyword>
<dbReference type="AlphaFoldDB" id="A0A1G9S016"/>
<dbReference type="RefSeq" id="WP_091648003.1">
    <property type="nucleotide sequence ID" value="NZ_FNHQ01000004.1"/>
</dbReference>
<evidence type="ECO:0000256" key="1">
    <source>
        <dbReference type="ARBA" id="ARBA00022448"/>
    </source>
</evidence>
<evidence type="ECO:0000256" key="2">
    <source>
        <dbReference type="ARBA" id="ARBA00022741"/>
    </source>
</evidence>
<accession>A0A1G9S016</accession>
<evidence type="ECO:0000313" key="5">
    <source>
        <dbReference type="EMBL" id="SDM28627.1"/>
    </source>
</evidence>
<dbReference type="PANTHER" id="PTHR42788">
    <property type="entry name" value="TAURINE IMPORT ATP-BINDING PROTEIN-RELATED"/>
    <property type="match status" value="1"/>
</dbReference>
<gene>
    <name evidence="5" type="ORF">SAMN05660299_00582</name>
</gene>
<dbReference type="GO" id="GO:0016887">
    <property type="term" value="F:ATP hydrolysis activity"/>
    <property type="evidence" value="ECO:0007669"/>
    <property type="project" value="InterPro"/>
</dbReference>
<keyword evidence="6" id="KW-1185">Reference proteome</keyword>
<dbReference type="InterPro" id="IPR003439">
    <property type="entry name" value="ABC_transporter-like_ATP-bd"/>
</dbReference>
<dbReference type="InterPro" id="IPR027417">
    <property type="entry name" value="P-loop_NTPase"/>
</dbReference>
<dbReference type="SUPFAM" id="SSF52540">
    <property type="entry name" value="P-loop containing nucleoside triphosphate hydrolases"/>
    <property type="match status" value="1"/>
</dbReference>
<dbReference type="Gene3D" id="3.40.50.300">
    <property type="entry name" value="P-loop containing nucleotide triphosphate hydrolases"/>
    <property type="match status" value="1"/>
</dbReference>
<dbReference type="GO" id="GO:0005524">
    <property type="term" value="F:ATP binding"/>
    <property type="evidence" value="ECO:0007669"/>
    <property type="project" value="UniProtKB-KW"/>
</dbReference>
<dbReference type="InterPro" id="IPR018632">
    <property type="entry name" value="AAA-associated_dom_C"/>
</dbReference>
<dbReference type="PROSITE" id="PS50893">
    <property type="entry name" value="ABC_TRANSPORTER_2"/>
    <property type="match status" value="1"/>
</dbReference>
<dbReference type="EMBL" id="FNHQ01000004">
    <property type="protein sequence ID" value="SDM28627.1"/>
    <property type="molecule type" value="Genomic_DNA"/>
</dbReference>
<protein>
    <submittedName>
        <fullName evidence="5">NitT/TauT family transport system ATP-binding protein</fullName>
    </submittedName>
</protein>
<keyword evidence="1" id="KW-0813">Transport</keyword>
<dbReference type="OrthoDB" id="9802264at2"/>
<dbReference type="Pfam" id="PF09821">
    <property type="entry name" value="AAA_assoc_C"/>
    <property type="match status" value="1"/>
</dbReference>
<dbReference type="PROSITE" id="PS00211">
    <property type="entry name" value="ABC_TRANSPORTER_1"/>
    <property type="match status" value="1"/>
</dbReference>
<dbReference type="InterPro" id="IPR003593">
    <property type="entry name" value="AAA+_ATPase"/>
</dbReference>
<dbReference type="CDD" id="cd03293">
    <property type="entry name" value="ABC_NrtD_SsuB_transporters"/>
    <property type="match status" value="1"/>
</dbReference>
<dbReference type="STRING" id="349095.SAMN05660299_00582"/>
<name>A0A1G9S016_9FIRM</name>
<evidence type="ECO:0000259" key="4">
    <source>
        <dbReference type="PROSITE" id="PS50893"/>
    </source>
</evidence>
<dbReference type="SMART" id="SM00382">
    <property type="entry name" value="AAA"/>
    <property type="match status" value="1"/>
</dbReference>
<evidence type="ECO:0000313" key="6">
    <source>
        <dbReference type="Proteomes" id="UP000199309"/>
    </source>
</evidence>
<keyword evidence="3 5" id="KW-0067">ATP-binding</keyword>
<dbReference type="InterPro" id="IPR050166">
    <property type="entry name" value="ABC_transporter_ATP-bind"/>
</dbReference>
<organism evidence="5 6">
    <name type="scientific">Megasphaera paucivorans</name>
    <dbReference type="NCBI Taxonomy" id="349095"/>
    <lineage>
        <taxon>Bacteria</taxon>
        <taxon>Bacillati</taxon>
        <taxon>Bacillota</taxon>
        <taxon>Negativicutes</taxon>
        <taxon>Veillonellales</taxon>
        <taxon>Veillonellaceae</taxon>
        <taxon>Megasphaera</taxon>
    </lineage>
</organism>
<sequence>MSELLTLTGIGRTFNIKGSANTAVLENVNFAVKEGEFLAILGPSGSGKSTLLRIIAGLIPASSGTVAYLGKPITGVNPGVAMVFQSFALFPWLTVLQNVMLGLEGKDVTKEEKEKKSLKILDIVGLDGFESAFPKELSGGMRQRVGIGRALVSEPDILLMDEAFSALDVLTAENLRRDLLELWLEKQIPTKAIILVTHGIEEAVYMADRAIILSTRPATVMENMLIPLPRWRDKKSPEFLSYVDQIYSFMTKRPTVRESVTAAARIKTSPSQYTLLPNVTAGALTGFLELLEDLNEKTDLYKLADRFVMDIEDFFPLVEMSNLLRFTIVSEGDIELTQAGIAFARASVLERKELFREHLLNNVPFVGKMVDSLEKDTDNKMDIDFFEEQLAEAFGEKKAAQQMDLIIGWMRYAELIEYDDATEKVYLEDEEEEEIDK</sequence>
<dbReference type="InterPro" id="IPR017871">
    <property type="entry name" value="ABC_transporter-like_CS"/>
</dbReference>
<reference evidence="5 6" key="1">
    <citation type="submission" date="2016-10" db="EMBL/GenBank/DDBJ databases">
        <authorList>
            <person name="de Groot N.N."/>
        </authorList>
    </citation>
    <scope>NUCLEOTIDE SEQUENCE [LARGE SCALE GENOMIC DNA]</scope>
    <source>
        <strain evidence="5 6">DSM 16981</strain>
    </source>
</reference>
<feature type="domain" description="ABC transporter" evidence="4">
    <location>
        <begin position="5"/>
        <end position="240"/>
    </location>
</feature>
<dbReference type="Proteomes" id="UP000199309">
    <property type="component" value="Unassembled WGS sequence"/>
</dbReference>
<evidence type="ECO:0000256" key="3">
    <source>
        <dbReference type="ARBA" id="ARBA00022840"/>
    </source>
</evidence>
<proteinExistence type="predicted"/>